<dbReference type="InterPro" id="IPR008983">
    <property type="entry name" value="Tumour_necrosis_fac-like_dom"/>
</dbReference>
<accession>A0ABY8J1N6</accession>
<reference evidence="1 2" key="1">
    <citation type="submission" date="2023-04" db="EMBL/GenBank/DDBJ databases">
        <title>Genome sequence of Halobacillus naozhouensis KACC 21980.</title>
        <authorList>
            <person name="Kim S."/>
            <person name="Heo J."/>
            <person name="Kwon S.-W."/>
        </authorList>
    </citation>
    <scope>NUCLEOTIDE SEQUENCE [LARGE SCALE GENOMIC DNA]</scope>
    <source>
        <strain evidence="1 2">KCTC 13234</strain>
    </source>
</reference>
<protein>
    <recommendedName>
        <fullName evidence="3">BclA C-terminal domain-containing protein</fullName>
    </recommendedName>
</protein>
<dbReference type="EMBL" id="CP121671">
    <property type="protein sequence ID" value="WFT76413.1"/>
    <property type="molecule type" value="Genomic_DNA"/>
</dbReference>
<gene>
    <name evidence="1" type="ORF">P9989_08635</name>
</gene>
<dbReference type="Gene3D" id="2.60.120.40">
    <property type="match status" value="1"/>
</dbReference>
<evidence type="ECO:0008006" key="3">
    <source>
        <dbReference type="Google" id="ProtNLM"/>
    </source>
</evidence>
<name>A0ABY8J1N6_9BACI</name>
<dbReference type="Proteomes" id="UP001221597">
    <property type="component" value="Chromosome"/>
</dbReference>
<evidence type="ECO:0000313" key="2">
    <source>
        <dbReference type="Proteomes" id="UP001221597"/>
    </source>
</evidence>
<proteinExistence type="predicted"/>
<sequence length="146" mass="15825">MCAQLPLNHQPVYGSLYGFPGILIEPVNSVPIEFATAGPTSGMDADPASNSITVMSSGLYEIHFSLTDRVSKSNDFYLRYSIAVNGTQQLISSIYFSNSTASTVYFNGSKTILLSLNPDDTITVLPNGMIGNNHYLNAVLLVKKIR</sequence>
<evidence type="ECO:0000313" key="1">
    <source>
        <dbReference type="EMBL" id="WFT76413.1"/>
    </source>
</evidence>
<dbReference type="RefSeq" id="WP_283078367.1">
    <property type="nucleotide sequence ID" value="NZ_CP121671.1"/>
</dbReference>
<keyword evidence="2" id="KW-1185">Reference proteome</keyword>
<dbReference type="SUPFAM" id="SSF49842">
    <property type="entry name" value="TNF-like"/>
    <property type="match status" value="1"/>
</dbReference>
<organism evidence="1 2">
    <name type="scientific">Halobacillus naozhouensis</name>
    <dbReference type="NCBI Taxonomy" id="554880"/>
    <lineage>
        <taxon>Bacteria</taxon>
        <taxon>Bacillati</taxon>
        <taxon>Bacillota</taxon>
        <taxon>Bacilli</taxon>
        <taxon>Bacillales</taxon>
        <taxon>Bacillaceae</taxon>
        <taxon>Halobacillus</taxon>
    </lineage>
</organism>